<protein>
    <recommendedName>
        <fullName evidence="1">NADPH-dependent reductive aminase-like C-terminal domain-containing protein</fullName>
    </recommendedName>
</protein>
<dbReference type="EMBL" id="AOPZ01000069">
    <property type="protein sequence ID" value="EPH45038.1"/>
    <property type="molecule type" value="Genomic_DNA"/>
</dbReference>
<name>S3ZPB8_9ACTN</name>
<comment type="caution">
    <text evidence="2">The sequence shown here is derived from an EMBL/GenBank/DDBJ whole genome shotgun (WGS) entry which is preliminary data.</text>
</comment>
<dbReference type="Gene3D" id="1.10.1040.10">
    <property type="entry name" value="N-(1-d-carboxylethyl)-l-norvaline Dehydrogenase, domain 2"/>
    <property type="match status" value="1"/>
</dbReference>
<dbReference type="AlphaFoldDB" id="S3ZPB8"/>
<dbReference type="InterPro" id="IPR048666">
    <property type="entry name" value="RedAm-like_C"/>
</dbReference>
<dbReference type="Pfam" id="PF21761">
    <property type="entry name" value="RedAm-like_C"/>
    <property type="match status" value="1"/>
</dbReference>
<feature type="domain" description="NADPH-dependent reductive aminase-like C-terminal" evidence="1">
    <location>
        <begin position="16"/>
        <end position="99"/>
    </location>
</feature>
<evidence type="ECO:0000313" key="3">
    <source>
        <dbReference type="Proteomes" id="UP000014629"/>
    </source>
</evidence>
<dbReference type="RefSeq" id="WP_016640069.1">
    <property type="nucleotide sequence ID" value="NZ_AOPZ01000069.1"/>
</dbReference>
<organism evidence="2 3">
    <name type="scientific">Streptomyces aurantiacus JA 4570</name>
    <dbReference type="NCBI Taxonomy" id="1286094"/>
    <lineage>
        <taxon>Bacteria</taxon>
        <taxon>Bacillati</taxon>
        <taxon>Actinomycetota</taxon>
        <taxon>Actinomycetes</taxon>
        <taxon>Kitasatosporales</taxon>
        <taxon>Streptomycetaceae</taxon>
        <taxon>Streptomyces</taxon>
        <taxon>Streptomyces aurantiacus group</taxon>
    </lineage>
</organism>
<dbReference type="Proteomes" id="UP000014629">
    <property type="component" value="Unassembled WGS sequence"/>
</dbReference>
<gene>
    <name evidence="2" type="ORF">STRAU_1939</name>
</gene>
<evidence type="ECO:0000313" key="2">
    <source>
        <dbReference type="EMBL" id="EPH45038.1"/>
    </source>
</evidence>
<accession>S3ZPB8</accession>
<reference evidence="2 3" key="1">
    <citation type="submission" date="2013-02" db="EMBL/GenBank/DDBJ databases">
        <title>Draft Genome Sequence of Streptomyces aurantiacus, Which Produces Setomimycin.</title>
        <authorList>
            <person name="Gruening B.A."/>
            <person name="Praeg A."/>
            <person name="Erxleben A."/>
            <person name="Guenther S."/>
            <person name="Mueller M."/>
        </authorList>
    </citation>
    <scope>NUCLEOTIDE SEQUENCE [LARGE SCALE GENOMIC DNA]</scope>
    <source>
        <strain evidence="2 3">JA 4570</strain>
    </source>
</reference>
<evidence type="ECO:0000259" key="1">
    <source>
        <dbReference type="Pfam" id="PF21761"/>
    </source>
</evidence>
<proteinExistence type="predicted"/>
<dbReference type="PATRIC" id="fig|1286094.4.peg.1917"/>
<keyword evidence="3" id="KW-1185">Reference proteome</keyword>
<sequence>MRIGHRHDLGVPRTPARAEGVTAADLAPYAKGVAALLPDVIDAFAEQVDAGSYLAQGSNLRSAAAIMSHVLDASHDIALRGMAAGYADDSYAHVAELLRHGDGA</sequence>
<dbReference type="InterPro" id="IPR013328">
    <property type="entry name" value="6PGD_dom2"/>
</dbReference>